<keyword evidence="1" id="KW-0479">Metal-binding</keyword>
<feature type="compositionally biased region" description="Acidic residues" evidence="2">
    <location>
        <begin position="235"/>
        <end position="260"/>
    </location>
</feature>
<feature type="domain" description="SWIM-type" evidence="3">
    <location>
        <begin position="151"/>
        <end position="190"/>
    </location>
</feature>
<evidence type="ECO:0000313" key="4">
    <source>
        <dbReference type="EMBL" id="KAL0578321.1"/>
    </source>
</evidence>
<evidence type="ECO:0000259" key="3">
    <source>
        <dbReference type="PROSITE" id="PS50966"/>
    </source>
</evidence>
<feature type="region of interest" description="Disordered" evidence="2">
    <location>
        <begin position="230"/>
        <end position="267"/>
    </location>
</feature>
<evidence type="ECO:0000313" key="5">
    <source>
        <dbReference type="Proteomes" id="UP001465976"/>
    </source>
</evidence>
<accession>A0ABR3FS87</accession>
<dbReference type="PROSITE" id="PS50966">
    <property type="entry name" value="ZF_SWIM"/>
    <property type="match status" value="1"/>
</dbReference>
<reference evidence="4 5" key="1">
    <citation type="submission" date="2024-02" db="EMBL/GenBank/DDBJ databases">
        <title>A draft genome for the cacao thread blight pathogen Marasmius crinis-equi.</title>
        <authorList>
            <person name="Cohen S.P."/>
            <person name="Baruah I.K."/>
            <person name="Amoako-Attah I."/>
            <person name="Bukari Y."/>
            <person name="Meinhardt L.W."/>
            <person name="Bailey B.A."/>
        </authorList>
    </citation>
    <scope>NUCLEOTIDE SEQUENCE [LARGE SCALE GENOMIC DNA]</scope>
    <source>
        <strain evidence="4 5">GH-76</strain>
    </source>
</reference>
<keyword evidence="1" id="KW-0863">Zinc-finger</keyword>
<name>A0ABR3FS87_9AGAR</name>
<dbReference type="Proteomes" id="UP001465976">
    <property type="component" value="Unassembled WGS sequence"/>
</dbReference>
<keyword evidence="5" id="KW-1185">Reference proteome</keyword>
<gene>
    <name evidence="4" type="ORF">V5O48_003668</name>
</gene>
<dbReference type="InterPro" id="IPR007527">
    <property type="entry name" value="Znf_SWIM"/>
</dbReference>
<dbReference type="EMBL" id="JBAHYK010000105">
    <property type="protein sequence ID" value="KAL0578321.1"/>
    <property type="molecule type" value="Genomic_DNA"/>
</dbReference>
<comment type="caution">
    <text evidence="4">The sequence shown here is derived from an EMBL/GenBank/DDBJ whole genome shotgun (WGS) entry which is preliminary data.</text>
</comment>
<protein>
    <recommendedName>
        <fullName evidence="3">SWIM-type domain-containing protein</fullName>
    </recommendedName>
</protein>
<evidence type="ECO:0000256" key="1">
    <source>
        <dbReference type="PROSITE-ProRule" id="PRU00325"/>
    </source>
</evidence>
<keyword evidence="1" id="KW-0862">Zinc</keyword>
<organism evidence="4 5">
    <name type="scientific">Marasmius crinis-equi</name>
    <dbReference type="NCBI Taxonomy" id="585013"/>
    <lineage>
        <taxon>Eukaryota</taxon>
        <taxon>Fungi</taxon>
        <taxon>Dikarya</taxon>
        <taxon>Basidiomycota</taxon>
        <taxon>Agaricomycotina</taxon>
        <taxon>Agaricomycetes</taxon>
        <taxon>Agaricomycetidae</taxon>
        <taxon>Agaricales</taxon>
        <taxon>Marasmiineae</taxon>
        <taxon>Marasmiaceae</taxon>
        <taxon>Marasmius</taxon>
    </lineage>
</organism>
<proteinExistence type="predicted"/>
<sequence>MIGRHYCAHPMIPGYSAPIPEGIQYWAVKEMYQFCYGNDLCELWAYLWENWYCSGRWALWARSSNPNEIPRLKTTMILESHWKHIKHDYLGHFSNPQIDFLIWMVVVKAGAAYLNSFENIMIDDGRWTHRASWRKDFKREWQQCRKAEIPQPINSKYRPDSCHWVCTCPAFVLSRFLLCKHLVQSVRDIDPVFFWEVQRNRTAPWYTHPSLQPLDPLLKITAAPVLPNPNIRVTDEEDGCSVDQTESDEDMDNTDDDELTNDFGTSELETPASGRARLLRLFADGLDFQDQFQDHRFSKALEKNGRLLFRMAEQCLRKEQLMNDTRSSRPSTWDPSLSEAIFWRVRPAERDK</sequence>
<evidence type="ECO:0000256" key="2">
    <source>
        <dbReference type="SAM" id="MobiDB-lite"/>
    </source>
</evidence>